<keyword evidence="3" id="KW-1185">Reference proteome</keyword>
<feature type="non-terminal residue" evidence="2">
    <location>
        <position position="96"/>
    </location>
</feature>
<organism evidence="2 3">
    <name type="scientific">Marinitenerispora sediminis</name>
    <dbReference type="NCBI Taxonomy" id="1931232"/>
    <lineage>
        <taxon>Bacteria</taxon>
        <taxon>Bacillati</taxon>
        <taxon>Actinomycetota</taxon>
        <taxon>Actinomycetes</taxon>
        <taxon>Streptosporangiales</taxon>
        <taxon>Nocardiopsidaceae</taxon>
        <taxon>Marinitenerispora</taxon>
    </lineage>
</organism>
<accession>A0A368T5N1</accession>
<dbReference type="EMBL" id="QEIN01000077">
    <property type="protein sequence ID" value="RCV58934.1"/>
    <property type="molecule type" value="Genomic_DNA"/>
</dbReference>
<evidence type="ECO:0000256" key="1">
    <source>
        <dbReference type="SAM" id="MobiDB-lite"/>
    </source>
</evidence>
<feature type="compositionally biased region" description="Low complexity" evidence="1">
    <location>
        <begin position="35"/>
        <end position="68"/>
    </location>
</feature>
<evidence type="ECO:0000313" key="3">
    <source>
        <dbReference type="Proteomes" id="UP000253318"/>
    </source>
</evidence>
<reference evidence="2 3" key="1">
    <citation type="submission" date="2018-04" db="EMBL/GenBank/DDBJ databases">
        <title>Novel actinobacteria from marine sediment.</title>
        <authorList>
            <person name="Ng Z.Y."/>
            <person name="Tan G.Y.A."/>
        </authorList>
    </citation>
    <scope>NUCLEOTIDE SEQUENCE [LARGE SCALE GENOMIC DNA]</scope>
    <source>
        <strain evidence="2 3">TPS81</strain>
    </source>
</reference>
<protein>
    <submittedName>
        <fullName evidence="2">Uncharacterized protein</fullName>
    </submittedName>
</protein>
<gene>
    <name evidence="2" type="ORF">DEF24_11660</name>
</gene>
<name>A0A368T5N1_9ACTN</name>
<dbReference type="AlphaFoldDB" id="A0A368T5N1"/>
<comment type="caution">
    <text evidence="2">The sequence shown here is derived from an EMBL/GenBank/DDBJ whole genome shotgun (WGS) entry which is preliminary data.</text>
</comment>
<proteinExistence type="predicted"/>
<feature type="compositionally biased region" description="Gly residues" evidence="1">
    <location>
        <begin position="69"/>
        <end position="80"/>
    </location>
</feature>
<feature type="region of interest" description="Disordered" evidence="1">
    <location>
        <begin position="18"/>
        <end position="96"/>
    </location>
</feature>
<evidence type="ECO:0000313" key="2">
    <source>
        <dbReference type="EMBL" id="RCV58934.1"/>
    </source>
</evidence>
<dbReference type="Proteomes" id="UP000253318">
    <property type="component" value="Unassembled WGS sequence"/>
</dbReference>
<sequence length="96" mass="8941">MLAGVLVVVALIAYACSGSSSDEGERAASVDNPGSEASATPEASPSPSIPASPSAGDGDGASASPGPDGVEGAGGQGGAGSPREGVPAVVQRIHQA</sequence>